<evidence type="ECO:0000313" key="3">
    <source>
        <dbReference type="EMBL" id="PIK58637.1"/>
    </source>
</evidence>
<accession>A0A2G8LEK6</accession>
<dbReference type="PROSITE" id="PS51125">
    <property type="entry name" value="NHL"/>
    <property type="match status" value="2"/>
</dbReference>
<dbReference type="GO" id="GO:0043161">
    <property type="term" value="P:proteasome-mediated ubiquitin-dependent protein catabolic process"/>
    <property type="evidence" value="ECO:0007669"/>
    <property type="project" value="TreeGrafter"/>
</dbReference>
<evidence type="ECO:0000313" key="4">
    <source>
        <dbReference type="Proteomes" id="UP000230750"/>
    </source>
</evidence>
<proteinExistence type="predicted"/>
<dbReference type="SUPFAM" id="SSF101898">
    <property type="entry name" value="NHL repeat"/>
    <property type="match status" value="1"/>
</dbReference>
<evidence type="ECO:0000256" key="1">
    <source>
        <dbReference type="ARBA" id="ARBA00022737"/>
    </source>
</evidence>
<dbReference type="PANTHER" id="PTHR24104:SF25">
    <property type="entry name" value="PROTEIN LIN-41"/>
    <property type="match status" value="1"/>
</dbReference>
<organism evidence="3 4">
    <name type="scientific">Stichopus japonicus</name>
    <name type="common">Sea cucumber</name>
    <dbReference type="NCBI Taxonomy" id="307972"/>
    <lineage>
        <taxon>Eukaryota</taxon>
        <taxon>Metazoa</taxon>
        <taxon>Echinodermata</taxon>
        <taxon>Eleutherozoa</taxon>
        <taxon>Echinozoa</taxon>
        <taxon>Holothuroidea</taxon>
        <taxon>Aspidochirotacea</taxon>
        <taxon>Aspidochirotida</taxon>
        <taxon>Stichopodidae</taxon>
        <taxon>Apostichopus</taxon>
    </lineage>
</organism>
<dbReference type="GO" id="GO:0000209">
    <property type="term" value="P:protein polyubiquitination"/>
    <property type="evidence" value="ECO:0007669"/>
    <property type="project" value="TreeGrafter"/>
</dbReference>
<gene>
    <name evidence="3" type="ORF">BSL78_04411</name>
</gene>
<dbReference type="InterPro" id="IPR011042">
    <property type="entry name" value="6-blade_b-propeller_TolB-like"/>
</dbReference>
<dbReference type="Proteomes" id="UP000230750">
    <property type="component" value="Unassembled WGS sequence"/>
</dbReference>
<dbReference type="InterPro" id="IPR001258">
    <property type="entry name" value="NHL_repeat"/>
</dbReference>
<dbReference type="Pfam" id="PF01436">
    <property type="entry name" value="NHL"/>
    <property type="match status" value="2"/>
</dbReference>
<dbReference type="PANTHER" id="PTHR24104">
    <property type="entry name" value="E3 UBIQUITIN-PROTEIN LIGASE NHLRC1-RELATED"/>
    <property type="match status" value="1"/>
</dbReference>
<protein>
    <submittedName>
        <fullName evidence="3">Putative E3 ubiquitin-protein ligase TRIM71-like isoform X2</fullName>
    </submittedName>
</protein>
<evidence type="ECO:0000256" key="2">
    <source>
        <dbReference type="PROSITE-ProRule" id="PRU00504"/>
    </source>
</evidence>
<dbReference type="Gene3D" id="2.120.10.30">
    <property type="entry name" value="TolB, C-terminal domain"/>
    <property type="match status" value="1"/>
</dbReference>
<keyword evidence="4" id="KW-1185">Reference proteome</keyword>
<feature type="repeat" description="NHL" evidence="2">
    <location>
        <begin position="252"/>
        <end position="290"/>
    </location>
</feature>
<dbReference type="GO" id="GO:0061630">
    <property type="term" value="F:ubiquitin protein ligase activity"/>
    <property type="evidence" value="ECO:0007669"/>
    <property type="project" value="TreeGrafter"/>
</dbReference>
<keyword evidence="1" id="KW-0677">Repeat</keyword>
<reference evidence="3 4" key="1">
    <citation type="journal article" date="2017" name="PLoS Biol.">
        <title>The sea cucumber genome provides insights into morphological evolution and visceral regeneration.</title>
        <authorList>
            <person name="Zhang X."/>
            <person name="Sun L."/>
            <person name="Yuan J."/>
            <person name="Sun Y."/>
            <person name="Gao Y."/>
            <person name="Zhang L."/>
            <person name="Li S."/>
            <person name="Dai H."/>
            <person name="Hamel J.F."/>
            <person name="Liu C."/>
            <person name="Yu Y."/>
            <person name="Liu S."/>
            <person name="Lin W."/>
            <person name="Guo K."/>
            <person name="Jin S."/>
            <person name="Xu P."/>
            <person name="Storey K.B."/>
            <person name="Huan P."/>
            <person name="Zhang T."/>
            <person name="Zhou Y."/>
            <person name="Zhang J."/>
            <person name="Lin C."/>
            <person name="Li X."/>
            <person name="Xing L."/>
            <person name="Huo D."/>
            <person name="Sun M."/>
            <person name="Wang L."/>
            <person name="Mercier A."/>
            <person name="Li F."/>
            <person name="Yang H."/>
            <person name="Xiang J."/>
        </authorList>
    </citation>
    <scope>NUCLEOTIDE SEQUENCE [LARGE SCALE GENOMIC DNA]</scope>
    <source>
        <strain evidence="3">Shaxun</strain>
        <tissue evidence="3">Muscle</tissue>
    </source>
</reference>
<sequence length="437" mass="47581">MKVQLNVSRESANSAIDHYVMRLMEKATQAGDSLKNQVEAMYHGKERMLENQESSLDGIIYEIDGAVQSVHDQPGNLQQDLASLPPLVDDTSKRLKDVETITVPSAPVVSSDIWVEMNEGIFDWFKPQGKKEIGQVVTSEVACPSECVVEIVSKRPTLPFEEVVVVLTINDGHGSRSKFRISILFQQKSLRPMATRFSRCLKVVARENLSPASHHNLSSVSAICSGLPQSSLLCDSSQGEEGGQIQQNWPPITGVGHGILQAPTGIAVAKDGTIYVADDKKSCIYVFRSDGQLCHLLSGPGSDREQISHPWYIKFNTHGHLVVADCGNQRIQVFDPQSGKHLKSIYVDHNGRPLGCRGLDIDVNDNIFVTARQPGGGDQFECVKVYSPDGDLLGSFAESPAKKGLHFVRGINVVGGESKSTALVANGGTSSIKFYII</sequence>
<name>A0A2G8LEK6_STIJA</name>
<dbReference type="EMBL" id="MRZV01000106">
    <property type="protein sequence ID" value="PIK58637.1"/>
    <property type="molecule type" value="Genomic_DNA"/>
</dbReference>
<dbReference type="STRING" id="307972.A0A2G8LEK6"/>
<comment type="caution">
    <text evidence="3">The sequence shown here is derived from an EMBL/GenBank/DDBJ whole genome shotgun (WGS) entry which is preliminary data.</text>
</comment>
<dbReference type="CDD" id="cd05819">
    <property type="entry name" value="NHL"/>
    <property type="match status" value="1"/>
</dbReference>
<dbReference type="InterPro" id="IPR050952">
    <property type="entry name" value="TRIM-NHL_E3_ligases"/>
</dbReference>
<dbReference type="GO" id="GO:0008270">
    <property type="term" value="F:zinc ion binding"/>
    <property type="evidence" value="ECO:0007669"/>
    <property type="project" value="UniProtKB-KW"/>
</dbReference>
<dbReference type="OrthoDB" id="252722at2759"/>
<dbReference type="AlphaFoldDB" id="A0A2G8LEK6"/>
<feature type="repeat" description="NHL" evidence="2">
    <location>
        <begin position="297"/>
        <end position="337"/>
    </location>
</feature>